<reference evidence="2" key="1">
    <citation type="submission" date="2024-06" db="EMBL/GenBank/DDBJ databases">
        <title>Multi-omics analyses provide insights into the biosynthesis of the anticancer antibiotic pleurotin in Hohenbuehelia grisea.</title>
        <authorList>
            <person name="Weaver J.A."/>
            <person name="Alberti F."/>
        </authorList>
    </citation>
    <scope>NUCLEOTIDE SEQUENCE [LARGE SCALE GENOMIC DNA]</scope>
    <source>
        <strain evidence="2">T-177</strain>
    </source>
</reference>
<proteinExistence type="predicted"/>
<protein>
    <recommendedName>
        <fullName evidence="3">F-box domain-containing protein</fullName>
    </recommendedName>
</protein>
<evidence type="ECO:0000313" key="1">
    <source>
        <dbReference type="EMBL" id="KAL0958916.1"/>
    </source>
</evidence>
<sequence length="508" mass="57717">MIVLPDDVWLEVAKYIPDAELRGFYRINSFFLNLAMNLRYEEVHLSALTTHLDRLLEHLKNDYIARRVRSLTLCPHLVSTLAFQEEADRRELKTRDVGVAQKTRFVPRVFRKRVADDSDSTPFGRIATTKSSRKVARDIETILQKCSCLNEFHCLSWRVRLVPSIFPPSHVWSSFSTTLRVLNLRLTSILLIPVLKSGAQFPCLEVFELALAGMHGLVPEDSACLPGLAILLSGSQNCLKSLSLHMRKLEGLSSFFCELGHFPRLQKLRLQTHLDGQHLPKSHSLAEFIRLHAEHLQELGLLHSQCDRCSNRPSDLLDIDVMLRNIVFHRLSSLHLNTIMSFTVDSSETLTSKQGLRAPLRSLRLDSQLLTHTQLEDFASSFAEGPLDPPLRHLYLHIAHLDKRVFDILSRTFPSLRSLTLVVSTLAGDTEAVDATRDFSADFSENGADYAHWKLQDFTVLKHPSVGRPVYAIFAMLVVRQYVPSIRTFGSNPSMLPIQYSGCLPFWF</sequence>
<dbReference type="Proteomes" id="UP001556367">
    <property type="component" value="Unassembled WGS sequence"/>
</dbReference>
<comment type="caution">
    <text evidence="1">The sequence shown here is derived from an EMBL/GenBank/DDBJ whole genome shotgun (WGS) entry which is preliminary data.</text>
</comment>
<evidence type="ECO:0000313" key="2">
    <source>
        <dbReference type="Proteomes" id="UP001556367"/>
    </source>
</evidence>
<dbReference type="SUPFAM" id="SSF52047">
    <property type="entry name" value="RNI-like"/>
    <property type="match status" value="1"/>
</dbReference>
<organism evidence="1 2">
    <name type="scientific">Hohenbuehelia grisea</name>
    <dbReference type="NCBI Taxonomy" id="104357"/>
    <lineage>
        <taxon>Eukaryota</taxon>
        <taxon>Fungi</taxon>
        <taxon>Dikarya</taxon>
        <taxon>Basidiomycota</taxon>
        <taxon>Agaricomycotina</taxon>
        <taxon>Agaricomycetes</taxon>
        <taxon>Agaricomycetidae</taxon>
        <taxon>Agaricales</taxon>
        <taxon>Pleurotineae</taxon>
        <taxon>Pleurotaceae</taxon>
        <taxon>Hohenbuehelia</taxon>
    </lineage>
</organism>
<gene>
    <name evidence="1" type="ORF">HGRIS_014233</name>
</gene>
<dbReference type="EMBL" id="JASNQZ010000003">
    <property type="protein sequence ID" value="KAL0958916.1"/>
    <property type="molecule type" value="Genomic_DNA"/>
</dbReference>
<evidence type="ECO:0008006" key="3">
    <source>
        <dbReference type="Google" id="ProtNLM"/>
    </source>
</evidence>
<name>A0ABR3JUX4_9AGAR</name>
<keyword evidence="2" id="KW-1185">Reference proteome</keyword>
<accession>A0ABR3JUX4</accession>